<dbReference type="InterPro" id="IPR006140">
    <property type="entry name" value="D-isomer_DH_NAD-bd"/>
</dbReference>
<dbReference type="Gene3D" id="3.40.50.720">
    <property type="entry name" value="NAD(P)-binding Rossmann-like Domain"/>
    <property type="match status" value="2"/>
</dbReference>
<gene>
    <name evidence="7" type="ORF">BFJ72_g2452</name>
</gene>
<dbReference type="Pfam" id="PF00389">
    <property type="entry name" value="2-Hacid_dh"/>
    <property type="match status" value="1"/>
</dbReference>
<dbReference type="GO" id="GO:0051287">
    <property type="term" value="F:NAD binding"/>
    <property type="evidence" value="ECO:0007669"/>
    <property type="project" value="InterPro"/>
</dbReference>
<dbReference type="Proteomes" id="UP000283569">
    <property type="component" value="Unassembled WGS sequence"/>
</dbReference>
<sequence>MADKPKVLFLGSIKQAHEEFASLCEIVEPVYPKSNQRSAFIEETKSGAFDGVKAIYGTNKSVGITGPFDAELLDILPKSLKFICHNGAGYDPIHVPECTSRGILVSNTPTAVDDATADITIFLLIGALRNISSSIFTLREGTWRGTPPPSLGHDPQGKVLGILGMGGIGRNVARKARAFGMTVRYHNRSRLSPDLEDGAEYVDFETLLKDSHVLSLNLPLNPKTRHTIGKPQFDIMKRGIVIVNTARGAVMDEAALVEALESGQVASAGLDVFENEPEVHPGLLKNKNVLLVPHMGTWTVETERLMEAWAMDNVRLAVTEGKLKSIVSEQKDLQ</sequence>
<accession>A0A420TYU1</accession>
<name>A0A420TYU1_GIBIN</name>
<dbReference type="PANTHER" id="PTHR10996">
    <property type="entry name" value="2-HYDROXYACID DEHYDROGENASE-RELATED"/>
    <property type="match status" value="1"/>
</dbReference>
<keyword evidence="3" id="KW-0520">NAD</keyword>
<evidence type="ECO:0000259" key="5">
    <source>
        <dbReference type="Pfam" id="PF00389"/>
    </source>
</evidence>
<evidence type="ECO:0000313" key="7">
    <source>
        <dbReference type="EMBL" id="RKL46712.1"/>
    </source>
</evidence>
<dbReference type="InterPro" id="IPR029752">
    <property type="entry name" value="D-isomer_DH_CS1"/>
</dbReference>
<evidence type="ECO:0000256" key="2">
    <source>
        <dbReference type="ARBA" id="ARBA00023002"/>
    </source>
</evidence>
<evidence type="ECO:0000256" key="3">
    <source>
        <dbReference type="ARBA" id="ARBA00023027"/>
    </source>
</evidence>
<reference evidence="7 8" key="1">
    <citation type="journal article" date="2018" name="Sci. Rep.">
        <title>Characterisation of pathogen-specific regions and novel effector candidates in Fusarium oxysporum f. sp. cepae.</title>
        <authorList>
            <person name="Armitage A.D."/>
            <person name="Taylor A."/>
            <person name="Sobczyk M.K."/>
            <person name="Baxter L."/>
            <person name="Greenfield B.P."/>
            <person name="Bates H.J."/>
            <person name="Wilson F."/>
            <person name="Jackson A.C."/>
            <person name="Ott S."/>
            <person name="Harrison R.J."/>
            <person name="Clarkson J.P."/>
        </authorList>
    </citation>
    <scope>NUCLEOTIDE SEQUENCE [LARGE SCALE GENOMIC DNA]</scope>
    <source>
        <strain evidence="7 8">Fp_A8</strain>
    </source>
</reference>
<evidence type="ECO:0000256" key="4">
    <source>
        <dbReference type="RuleBase" id="RU003719"/>
    </source>
</evidence>
<dbReference type="InterPro" id="IPR050223">
    <property type="entry name" value="D-isomer_2-hydroxyacid_DH"/>
</dbReference>
<comment type="caution">
    <text evidence="7">The sequence shown here is derived from an EMBL/GenBank/DDBJ whole genome shotgun (WGS) entry which is preliminary data.</text>
</comment>
<organism evidence="7 8">
    <name type="scientific">Gibberella intermedia</name>
    <name type="common">Bulb rot disease fungus</name>
    <name type="synonym">Fusarium proliferatum</name>
    <dbReference type="NCBI Taxonomy" id="948311"/>
    <lineage>
        <taxon>Eukaryota</taxon>
        <taxon>Fungi</taxon>
        <taxon>Dikarya</taxon>
        <taxon>Ascomycota</taxon>
        <taxon>Pezizomycotina</taxon>
        <taxon>Sordariomycetes</taxon>
        <taxon>Hypocreomycetidae</taxon>
        <taxon>Hypocreales</taxon>
        <taxon>Nectriaceae</taxon>
        <taxon>Fusarium</taxon>
        <taxon>Fusarium fujikuroi species complex</taxon>
    </lineage>
</organism>
<dbReference type="InterPro" id="IPR036291">
    <property type="entry name" value="NAD(P)-bd_dom_sf"/>
</dbReference>
<dbReference type="PROSITE" id="PS00671">
    <property type="entry name" value="D_2_HYDROXYACID_DH_3"/>
    <property type="match status" value="1"/>
</dbReference>
<dbReference type="FunFam" id="3.40.50.720:FF:000282">
    <property type="entry name" value="Glyoxylate reductase protein"/>
    <property type="match status" value="1"/>
</dbReference>
<feature type="domain" description="D-isomer specific 2-hydroxyacid dehydrogenase catalytic" evidence="5">
    <location>
        <begin position="28"/>
        <end position="327"/>
    </location>
</feature>
<proteinExistence type="inferred from homology"/>
<evidence type="ECO:0000256" key="1">
    <source>
        <dbReference type="ARBA" id="ARBA00005854"/>
    </source>
</evidence>
<dbReference type="GO" id="GO:0030267">
    <property type="term" value="F:glyoxylate reductase (NADPH) activity"/>
    <property type="evidence" value="ECO:0007669"/>
    <property type="project" value="TreeGrafter"/>
</dbReference>
<dbReference type="PANTHER" id="PTHR10996:SF257">
    <property type="entry name" value="GLYOXYLATE REDUCTASE 1"/>
    <property type="match status" value="1"/>
</dbReference>
<dbReference type="Pfam" id="PF02826">
    <property type="entry name" value="2-Hacid_dh_C"/>
    <property type="match status" value="1"/>
</dbReference>
<comment type="similarity">
    <text evidence="1 4">Belongs to the D-isomer specific 2-hydroxyacid dehydrogenase family.</text>
</comment>
<dbReference type="EMBL" id="MRDB01000006">
    <property type="protein sequence ID" value="RKL46712.1"/>
    <property type="molecule type" value="Genomic_DNA"/>
</dbReference>
<dbReference type="PROSITE" id="PS00065">
    <property type="entry name" value="D_2_HYDROXYACID_DH_1"/>
    <property type="match status" value="1"/>
</dbReference>
<dbReference type="GO" id="GO:0016618">
    <property type="term" value="F:hydroxypyruvate reductase [NAD(P)H] activity"/>
    <property type="evidence" value="ECO:0007669"/>
    <property type="project" value="TreeGrafter"/>
</dbReference>
<dbReference type="InterPro" id="IPR029753">
    <property type="entry name" value="D-isomer_DH_CS"/>
</dbReference>
<dbReference type="GO" id="GO:0005829">
    <property type="term" value="C:cytosol"/>
    <property type="evidence" value="ECO:0007669"/>
    <property type="project" value="TreeGrafter"/>
</dbReference>
<dbReference type="CDD" id="cd12168">
    <property type="entry name" value="Mand_dh_like"/>
    <property type="match status" value="1"/>
</dbReference>
<feature type="domain" description="D-isomer specific 2-hydroxyacid dehydrogenase NAD-binding" evidence="6">
    <location>
        <begin position="122"/>
        <end position="296"/>
    </location>
</feature>
<dbReference type="AlphaFoldDB" id="A0A420TYU1"/>
<evidence type="ECO:0000313" key="8">
    <source>
        <dbReference type="Proteomes" id="UP000283569"/>
    </source>
</evidence>
<evidence type="ECO:0000259" key="6">
    <source>
        <dbReference type="Pfam" id="PF02826"/>
    </source>
</evidence>
<keyword evidence="2 4" id="KW-0560">Oxidoreductase</keyword>
<protein>
    <submittedName>
        <fullName evidence="7">Putative 2-hydroxyacid dehydrogenase UNK4.10</fullName>
    </submittedName>
</protein>
<dbReference type="InterPro" id="IPR006139">
    <property type="entry name" value="D-isomer_2_OHA_DH_cat_dom"/>
</dbReference>
<dbReference type="SUPFAM" id="SSF51735">
    <property type="entry name" value="NAD(P)-binding Rossmann-fold domains"/>
    <property type="match status" value="1"/>
</dbReference>
<dbReference type="SUPFAM" id="SSF52283">
    <property type="entry name" value="Formate/glycerate dehydrogenase catalytic domain-like"/>
    <property type="match status" value="1"/>
</dbReference>